<dbReference type="PANTHER" id="PTHR45749:SF35">
    <property type="entry name" value="AC-LIKE TRANSPOSASE-RELATED"/>
    <property type="match status" value="1"/>
</dbReference>
<dbReference type="Pfam" id="PF14291">
    <property type="entry name" value="DUF4371"/>
    <property type="match status" value="1"/>
</dbReference>
<dbReference type="Proteomes" id="UP001443914">
    <property type="component" value="Unassembled WGS sequence"/>
</dbReference>
<gene>
    <name evidence="2" type="ORF">RND81_13G020500</name>
</gene>
<dbReference type="PANTHER" id="PTHR45749">
    <property type="match status" value="1"/>
</dbReference>
<evidence type="ECO:0000313" key="2">
    <source>
        <dbReference type="EMBL" id="KAK9667914.1"/>
    </source>
</evidence>
<dbReference type="EMBL" id="JBDFQZ010000013">
    <property type="protein sequence ID" value="KAK9667914.1"/>
    <property type="molecule type" value="Genomic_DNA"/>
</dbReference>
<accession>A0AAW1GYJ6</accession>
<reference evidence="2" key="1">
    <citation type="submission" date="2024-03" db="EMBL/GenBank/DDBJ databases">
        <title>WGS assembly of Saponaria officinalis var. Norfolk2.</title>
        <authorList>
            <person name="Jenkins J."/>
            <person name="Shu S."/>
            <person name="Grimwood J."/>
            <person name="Barry K."/>
            <person name="Goodstein D."/>
            <person name="Schmutz J."/>
            <person name="Leebens-Mack J."/>
            <person name="Osbourn A."/>
        </authorList>
    </citation>
    <scope>NUCLEOTIDE SEQUENCE [LARGE SCALE GENOMIC DNA]</scope>
    <source>
        <strain evidence="2">JIC</strain>
    </source>
</reference>
<keyword evidence="3" id="KW-1185">Reference proteome</keyword>
<proteinExistence type="predicted"/>
<protein>
    <recommendedName>
        <fullName evidence="1">DUF4371 domain-containing protein</fullName>
    </recommendedName>
</protein>
<organism evidence="2 3">
    <name type="scientific">Saponaria officinalis</name>
    <name type="common">Common soapwort</name>
    <name type="synonym">Lychnis saponaria</name>
    <dbReference type="NCBI Taxonomy" id="3572"/>
    <lineage>
        <taxon>Eukaryota</taxon>
        <taxon>Viridiplantae</taxon>
        <taxon>Streptophyta</taxon>
        <taxon>Embryophyta</taxon>
        <taxon>Tracheophyta</taxon>
        <taxon>Spermatophyta</taxon>
        <taxon>Magnoliopsida</taxon>
        <taxon>eudicotyledons</taxon>
        <taxon>Gunneridae</taxon>
        <taxon>Pentapetalae</taxon>
        <taxon>Caryophyllales</taxon>
        <taxon>Caryophyllaceae</taxon>
        <taxon>Caryophylleae</taxon>
        <taxon>Saponaria</taxon>
    </lineage>
</organism>
<evidence type="ECO:0000259" key="1">
    <source>
        <dbReference type="Pfam" id="PF14291"/>
    </source>
</evidence>
<dbReference type="InterPro" id="IPR025398">
    <property type="entry name" value="DUF4371"/>
</dbReference>
<name>A0AAW1GYJ6_SAPOF</name>
<feature type="domain" description="DUF4371" evidence="1">
    <location>
        <begin position="9"/>
        <end position="156"/>
    </location>
</feature>
<evidence type="ECO:0000313" key="3">
    <source>
        <dbReference type="Proteomes" id="UP001443914"/>
    </source>
</evidence>
<sequence>MVNKTLQKEKDHWKKVLERIISVVKFLATHNLAFRGSNGRLYQNSNGTFLGLIEMLAEFDPVIQGHVNRINNDDIHFHYLGHNIQNELIRLIASAIKSEIIKNVKQAKYFSVILDCTPDVSHQEEMSLILRYVDVSSNVSVEECFLGFLNVNDTTGQGLLMFCSMS</sequence>
<comment type="caution">
    <text evidence="2">The sequence shown here is derived from an EMBL/GenBank/DDBJ whole genome shotgun (WGS) entry which is preliminary data.</text>
</comment>
<dbReference type="AlphaFoldDB" id="A0AAW1GYJ6"/>